<evidence type="ECO:0000256" key="1">
    <source>
        <dbReference type="SAM" id="MobiDB-lite"/>
    </source>
</evidence>
<feature type="region of interest" description="Disordered" evidence="1">
    <location>
        <begin position="1"/>
        <end position="62"/>
    </location>
</feature>
<name>G3HGF2_CRIGR</name>
<dbReference type="AlphaFoldDB" id="G3HGF2"/>
<dbReference type="InParanoid" id="G3HGF2"/>
<evidence type="ECO:0000313" key="3">
    <source>
        <dbReference type="Proteomes" id="UP000001075"/>
    </source>
</evidence>
<protein>
    <submittedName>
        <fullName evidence="2">Uncharacterized protein</fullName>
    </submittedName>
</protein>
<accession>G3HGF2</accession>
<dbReference type="EMBL" id="JH000347">
    <property type="protein sequence ID" value="EGV96779.1"/>
    <property type="molecule type" value="Genomic_DNA"/>
</dbReference>
<dbReference type="Proteomes" id="UP000001075">
    <property type="component" value="Unassembled WGS sequence"/>
</dbReference>
<organism evidence="2 3">
    <name type="scientific">Cricetulus griseus</name>
    <name type="common">Chinese hamster</name>
    <name type="synonym">Cricetulus barabensis griseus</name>
    <dbReference type="NCBI Taxonomy" id="10029"/>
    <lineage>
        <taxon>Eukaryota</taxon>
        <taxon>Metazoa</taxon>
        <taxon>Chordata</taxon>
        <taxon>Craniata</taxon>
        <taxon>Vertebrata</taxon>
        <taxon>Euteleostomi</taxon>
        <taxon>Mammalia</taxon>
        <taxon>Eutheria</taxon>
        <taxon>Euarchontoglires</taxon>
        <taxon>Glires</taxon>
        <taxon>Rodentia</taxon>
        <taxon>Myomorpha</taxon>
        <taxon>Muroidea</taxon>
        <taxon>Cricetidae</taxon>
        <taxon>Cricetinae</taxon>
        <taxon>Cricetulus</taxon>
    </lineage>
</organism>
<sequence length="62" mass="6662">MSCLHLHRSTPWLPGALLRGPPQWDSSGDWVPKAPGGGGANGTRPSQWPTGKPRQPKAQTHL</sequence>
<evidence type="ECO:0000313" key="2">
    <source>
        <dbReference type="EMBL" id="EGV96779.1"/>
    </source>
</evidence>
<proteinExistence type="predicted"/>
<reference evidence="3" key="1">
    <citation type="journal article" date="2011" name="Nat. Biotechnol.">
        <title>The genomic sequence of the Chinese hamster ovary (CHO)-K1 cell line.</title>
        <authorList>
            <person name="Xu X."/>
            <person name="Nagarajan H."/>
            <person name="Lewis N.E."/>
            <person name="Pan S."/>
            <person name="Cai Z."/>
            <person name="Liu X."/>
            <person name="Chen W."/>
            <person name="Xie M."/>
            <person name="Wang W."/>
            <person name="Hammond S."/>
            <person name="Andersen M.R."/>
            <person name="Neff N."/>
            <person name="Passarelli B."/>
            <person name="Koh W."/>
            <person name="Fan H.C."/>
            <person name="Wang J."/>
            <person name="Gui Y."/>
            <person name="Lee K.H."/>
            <person name="Betenbaugh M.J."/>
            <person name="Quake S.R."/>
            <person name="Famili I."/>
            <person name="Palsson B.O."/>
            <person name="Wang J."/>
        </authorList>
    </citation>
    <scope>NUCLEOTIDE SEQUENCE [LARGE SCALE GENOMIC DNA]</scope>
    <source>
        <strain evidence="3">CHO K1 cell line</strain>
    </source>
</reference>
<gene>
    <name evidence="2" type="ORF">I79_009677</name>
</gene>